<protein>
    <recommendedName>
        <fullName evidence="7">Polyprenyl synthetase</fullName>
    </recommendedName>
</protein>
<dbReference type="AlphaFoldDB" id="A0A0F9A6J8"/>
<dbReference type="PANTHER" id="PTHR43281:SF1">
    <property type="entry name" value="FARNESYL DIPHOSPHATE SYNTHASE"/>
    <property type="match status" value="1"/>
</dbReference>
<dbReference type="GO" id="GO:0046872">
    <property type="term" value="F:metal ion binding"/>
    <property type="evidence" value="ECO:0007669"/>
    <property type="project" value="UniProtKB-KW"/>
</dbReference>
<dbReference type="InterPro" id="IPR033749">
    <property type="entry name" value="Polyprenyl_synt_CS"/>
</dbReference>
<dbReference type="EMBL" id="LAZR01056442">
    <property type="protein sequence ID" value="KKK74189.1"/>
    <property type="molecule type" value="Genomic_DNA"/>
</dbReference>
<proteinExistence type="predicted"/>
<dbReference type="Pfam" id="PF00348">
    <property type="entry name" value="polyprenyl_synt"/>
    <property type="match status" value="1"/>
</dbReference>
<accession>A0A0F9A6J8</accession>
<dbReference type="InterPro" id="IPR008949">
    <property type="entry name" value="Isoprenoid_synthase_dom_sf"/>
</dbReference>
<keyword evidence="4" id="KW-0460">Magnesium</keyword>
<name>A0A0F9A6J8_9ZZZZ</name>
<keyword evidence="5" id="KW-0414">Isoprene biosynthesis</keyword>
<keyword evidence="3" id="KW-0479">Metal-binding</keyword>
<dbReference type="InterPro" id="IPR000092">
    <property type="entry name" value="Polyprenyl_synt"/>
</dbReference>
<keyword evidence="2" id="KW-0808">Transferase</keyword>
<evidence type="ECO:0000256" key="3">
    <source>
        <dbReference type="ARBA" id="ARBA00022723"/>
    </source>
</evidence>
<dbReference type="GO" id="GO:0004659">
    <property type="term" value="F:prenyltransferase activity"/>
    <property type="evidence" value="ECO:0007669"/>
    <property type="project" value="InterPro"/>
</dbReference>
<evidence type="ECO:0000256" key="2">
    <source>
        <dbReference type="ARBA" id="ARBA00022679"/>
    </source>
</evidence>
<organism evidence="6">
    <name type="scientific">marine sediment metagenome</name>
    <dbReference type="NCBI Taxonomy" id="412755"/>
    <lineage>
        <taxon>unclassified sequences</taxon>
        <taxon>metagenomes</taxon>
        <taxon>ecological metagenomes</taxon>
    </lineage>
</organism>
<sequence length="218" mass="23295">MPTTSSDTRVMDIETYLKNRSELVTACIEDYFSPPDPHVPGILREAMKYSLLAGGKRLRPALCLASHVACGGNEDDVLLSASALEVIHTYSLIHDDLPAMDNDDLRRGLPTNHKVYGEAVAILAGDGLLSEAFLMILETADRIPVEYVISALKEVARAAGPAGMVGGQVLDILSEDKEPDKETLLYIHQHKTGALLASAASIGGILAEADSATVMALR</sequence>
<dbReference type="PROSITE" id="PS00723">
    <property type="entry name" value="POLYPRENYL_SYNTHASE_1"/>
    <property type="match status" value="1"/>
</dbReference>
<evidence type="ECO:0000256" key="5">
    <source>
        <dbReference type="ARBA" id="ARBA00023229"/>
    </source>
</evidence>
<gene>
    <name evidence="6" type="ORF">LCGC14_2886270</name>
</gene>
<comment type="cofactor">
    <cofactor evidence="1">
        <name>Mg(2+)</name>
        <dbReference type="ChEBI" id="CHEBI:18420"/>
    </cofactor>
</comment>
<dbReference type="PANTHER" id="PTHR43281">
    <property type="entry name" value="FARNESYL DIPHOSPHATE SYNTHASE"/>
    <property type="match status" value="1"/>
</dbReference>
<dbReference type="CDD" id="cd00685">
    <property type="entry name" value="Trans_IPPS_HT"/>
    <property type="match status" value="1"/>
</dbReference>
<reference evidence="6" key="1">
    <citation type="journal article" date="2015" name="Nature">
        <title>Complex archaea that bridge the gap between prokaryotes and eukaryotes.</title>
        <authorList>
            <person name="Spang A."/>
            <person name="Saw J.H."/>
            <person name="Jorgensen S.L."/>
            <person name="Zaremba-Niedzwiedzka K."/>
            <person name="Martijn J."/>
            <person name="Lind A.E."/>
            <person name="van Eijk R."/>
            <person name="Schleper C."/>
            <person name="Guy L."/>
            <person name="Ettema T.J."/>
        </authorList>
    </citation>
    <scope>NUCLEOTIDE SEQUENCE</scope>
</reference>
<evidence type="ECO:0000313" key="6">
    <source>
        <dbReference type="EMBL" id="KKK74189.1"/>
    </source>
</evidence>
<dbReference type="Gene3D" id="1.10.600.10">
    <property type="entry name" value="Farnesyl Diphosphate Synthase"/>
    <property type="match status" value="1"/>
</dbReference>
<evidence type="ECO:0000256" key="4">
    <source>
        <dbReference type="ARBA" id="ARBA00022842"/>
    </source>
</evidence>
<feature type="non-terminal residue" evidence="6">
    <location>
        <position position="218"/>
    </location>
</feature>
<dbReference type="GO" id="GO:0008299">
    <property type="term" value="P:isoprenoid biosynthetic process"/>
    <property type="evidence" value="ECO:0007669"/>
    <property type="project" value="UniProtKB-KW"/>
</dbReference>
<evidence type="ECO:0000256" key="1">
    <source>
        <dbReference type="ARBA" id="ARBA00001946"/>
    </source>
</evidence>
<dbReference type="SUPFAM" id="SSF48576">
    <property type="entry name" value="Terpenoid synthases"/>
    <property type="match status" value="1"/>
</dbReference>
<comment type="caution">
    <text evidence="6">The sequence shown here is derived from an EMBL/GenBank/DDBJ whole genome shotgun (WGS) entry which is preliminary data.</text>
</comment>
<evidence type="ECO:0008006" key="7">
    <source>
        <dbReference type="Google" id="ProtNLM"/>
    </source>
</evidence>